<feature type="region of interest" description="Disordered" evidence="1">
    <location>
        <begin position="81"/>
        <end position="225"/>
    </location>
</feature>
<feature type="compositionally biased region" description="Polar residues" evidence="1">
    <location>
        <begin position="261"/>
        <end position="272"/>
    </location>
</feature>
<evidence type="ECO:0000313" key="3">
    <source>
        <dbReference type="Proteomes" id="UP000075714"/>
    </source>
</evidence>
<evidence type="ECO:0000256" key="1">
    <source>
        <dbReference type="SAM" id="MobiDB-lite"/>
    </source>
</evidence>
<feature type="compositionally biased region" description="Low complexity" evidence="1">
    <location>
        <begin position="241"/>
        <end position="257"/>
    </location>
</feature>
<evidence type="ECO:0000313" key="2">
    <source>
        <dbReference type="EMBL" id="KXZ53512.1"/>
    </source>
</evidence>
<proteinExistence type="predicted"/>
<dbReference type="EMBL" id="LSYV01000008">
    <property type="protein sequence ID" value="KXZ53512.1"/>
    <property type="molecule type" value="Genomic_DNA"/>
</dbReference>
<feature type="compositionally biased region" description="Low complexity" evidence="1">
    <location>
        <begin position="276"/>
        <end position="287"/>
    </location>
</feature>
<dbReference type="Proteomes" id="UP000075714">
    <property type="component" value="Unassembled WGS sequence"/>
</dbReference>
<protein>
    <submittedName>
        <fullName evidence="2">Uncharacterized protein</fullName>
    </submittedName>
</protein>
<feature type="compositionally biased region" description="Low complexity" evidence="1">
    <location>
        <begin position="201"/>
        <end position="219"/>
    </location>
</feature>
<reference evidence="3" key="1">
    <citation type="journal article" date="2016" name="Nat. Commun.">
        <title>The Gonium pectorale genome demonstrates co-option of cell cycle regulation during the evolution of multicellularity.</title>
        <authorList>
            <person name="Hanschen E.R."/>
            <person name="Marriage T.N."/>
            <person name="Ferris P.J."/>
            <person name="Hamaji T."/>
            <person name="Toyoda A."/>
            <person name="Fujiyama A."/>
            <person name="Neme R."/>
            <person name="Noguchi H."/>
            <person name="Minakuchi Y."/>
            <person name="Suzuki M."/>
            <person name="Kawai-Toyooka H."/>
            <person name="Smith D.R."/>
            <person name="Sparks H."/>
            <person name="Anderson J."/>
            <person name="Bakaric R."/>
            <person name="Luria V."/>
            <person name="Karger A."/>
            <person name="Kirschner M.W."/>
            <person name="Durand P.M."/>
            <person name="Michod R.E."/>
            <person name="Nozaki H."/>
            <person name="Olson B.J."/>
        </authorList>
    </citation>
    <scope>NUCLEOTIDE SEQUENCE [LARGE SCALE GENOMIC DNA]</scope>
    <source>
        <strain evidence="3">NIES-2863</strain>
    </source>
</reference>
<feature type="region of interest" description="Disordered" evidence="1">
    <location>
        <begin position="238"/>
        <end position="345"/>
    </location>
</feature>
<feature type="compositionally biased region" description="Basic residues" evidence="1">
    <location>
        <begin position="327"/>
        <end position="337"/>
    </location>
</feature>
<feature type="region of interest" description="Disordered" evidence="1">
    <location>
        <begin position="24"/>
        <end position="69"/>
    </location>
</feature>
<accession>A0A150GUX9</accession>
<dbReference type="AlphaFoldDB" id="A0A150GUX9"/>
<name>A0A150GUX9_GONPE</name>
<feature type="compositionally biased region" description="Low complexity" evidence="1">
    <location>
        <begin position="146"/>
        <end position="184"/>
    </location>
</feature>
<organism evidence="2 3">
    <name type="scientific">Gonium pectorale</name>
    <name type="common">Green alga</name>
    <dbReference type="NCBI Taxonomy" id="33097"/>
    <lineage>
        <taxon>Eukaryota</taxon>
        <taxon>Viridiplantae</taxon>
        <taxon>Chlorophyta</taxon>
        <taxon>core chlorophytes</taxon>
        <taxon>Chlorophyceae</taxon>
        <taxon>CS clade</taxon>
        <taxon>Chlamydomonadales</taxon>
        <taxon>Volvocaceae</taxon>
        <taxon>Gonium</taxon>
    </lineage>
</organism>
<comment type="caution">
    <text evidence="2">The sequence shown here is derived from an EMBL/GenBank/DDBJ whole genome shotgun (WGS) entry which is preliminary data.</text>
</comment>
<feature type="region of interest" description="Disordered" evidence="1">
    <location>
        <begin position="384"/>
        <end position="442"/>
    </location>
</feature>
<gene>
    <name evidence="2" type="ORF">GPECTOR_7g962</name>
</gene>
<sequence>MQGDTLSMEWGAMLVELRSLVTPRASAADTGGGPDSGSAGAGASQPRSGGSGSGHVERGGRRLSITWGSIKQRVDTRRLLTSATSNTRGRAPPAPGLGAGGSATGPYTPPAGSEPRPAHWSATTDSLPLRSGRSAEQRSVRRALGRDAAAVPAAAHSCAQAAQVPCAAPGESPTGAPPGAAGEAVRSASGDAGSVAVPQDGAAAEAAEATPGGAAATPPSRFPVAPTTSAAALAWLPGHGPAASARNPPAAAAAGAPQHRPLSNGQDLTSGVTDRPGAAVEPPGAGPRSTQPAGLSGDQRTRDQSATAGEALTQPAAPGGAGTSSRPHSRGRGRGHGHGSEAAVGQSNFDFNWPALCGRETGGAAAASAAAAAAAGAVLPPGAFSGDASEEPRAAATGGGGSRTGAAAMGSAVGPGPSPLAKGAGNSRSGSGGGRGAGRRGSPWSRLRALLCAGLSVLE</sequence>
<feature type="compositionally biased region" description="Low complexity" evidence="1">
    <location>
        <begin position="36"/>
        <end position="48"/>
    </location>
</feature>
<keyword evidence="3" id="KW-1185">Reference proteome</keyword>